<feature type="compositionally biased region" description="Pro residues" evidence="2">
    <location>
        <begin position="265"/>
        <end position="278"/>
    </location>
</feature>
<comment type="caution">
    <text evidence="3">The sequence shown here is derived from an EMBL/GenBank/DDBJ whole genome shotgun (WGS) entry which is preliminary data.</text>
</comment>
<feature type="region of interest" description="Disordered" evidence="2">
    <location>
        <begin position="259"/>
        <end position="291"/>
    </location>
</feature>
<feature type="region of interest" description="Disordered" evidence="2">
    <location>
        <begin position="354"/>
        <end position="384"/>
    </location>
</feature>
<gene>
    <name evidence="3" type="ORF">B0H15DRAFT_958755</name>
</gene>
<sequence>MSSASAGSAANLTPSQGQNWNWNTTKHTSLPVPPPTHVGYPTAKPLPLHRLQFSPLGLFDLRRRIGIFANDHKMWNMYAQNWRASDIAWFAAGASDDGMHYPGHGQGFFSELVKFRESLPLNEAGYEARKAFGQEIQKLVHDLATMWDRTFGSTTMILHVEGTTVPGTPVRPEYLRCSTYIPPYFVRTNPDAHQPIAQLVQTFIEVVGVPTVNQWAINARLQGWKLNQRGGKITPNHPSPLQIPVSTSAHYIFRGQPARTSSIATPPPATRVPSPPASPVSIDSDDESSDLSQDAALLAAIQRIASLEAELAAREEAYIEQHNESRAYIADLQAQLSIAQNALTSSPPVSRFPFRPPTYSVSQPATPTRPRLPASRGTSPSKTQAALPTTVAFLEEHQLGKFIIAVQATVRHVSPAKWYEELRILGIEEEILSGLLDCMTIDLQ</sequence>
<feature type="coiled-coil region" evidence="1">
    <location>
        <begin position="297"/>
        <end position="324"/>
    </location>
</feature>
<protein>
    <submittedName>
        <fullName evidence="3">Uncharacterized protein</fullName>
    </submittedName>
</protein>
<dbReference type="Proteomes" id="UP001222325">
    <property type="component" value="Unassembled WGS sequence"/>
</dbReference>
<evidence type="ECO:0000256" key="1">
    <source>
        <dbReference type="SAM" id="Coils"/>
    </source>
</evidence>
<organism evidence="3 4">
    <name type="scientific">Mycena belliarum</name>
    <dbReference type="NCBI Taxonomy" id="1033014"/>
    <lineage>
        <taxon>Eukaryota</taxon>
        <taxon>Fungi</taxon>
        <taxon>Dikarya</taxon>
        <taxon>Basidiomycota</taxon>
        <taxon>Agaricomycotina</taxon>
        <taxon>Agaricomycetes</taxon>
        <taxon>Agaricomycetidae</taxon>
        <taxon>Agaricales</taxon>
        <taxon>Marasmiineae</taxon>
        <taxon>Mycenaceae</taxon>
        <taxon>Mycena</taxon>
    </lineage>
</organism>
<evidence type="ECO:0000313" key="3">
    <source>
        <dbReference type="EMBL" id="KAJ7062972.1"/>
    </source>
</evidence>
<dbReference type="EMBL" id="JARJCN010000217">
    <property type="protein sequence ID" value="KAJ7062972.1"/>
    <property type="molecule type" value="Genomic_DNA"/>
</dbReference>
<accession>A0AAD6XHA8</accession>
<proteinExistence type="predicted"/>
<feature type="compositionally biased region" description="Polar residues" evidence="2">
    <location>
        <begin position="1"/>
        <end position="28"/>
    </location>
</feature>
<name>A0AAD6XHA8_9AGAR</name>
<keyword evidence="1" id="KW-0175">Coiled coil</keyword>
<evidence type="ECO:0000313" key="4">
    <source>
        <dbReference type="Proteomes" id="UP001222325"/>
    </source>
</evidence>
<evidence type="ECO:0000256" key="2">
    <source>
        <dbReference type="SAM" id="MobiDB-lite"/>
    </source>
</evidence>
<reference evidence="3" key="1">
    <citation type="submission" date="2023-03" db="EMBL/GenBank/DDBJ databases">
        <title>Massive genome expansion in bonnet fungi (Mycena s.s.) driven by repeated elements and novel gene families across ecological guilds.</title>
        <authorList>
            <consortium name="Lawrence Berkeley National Laboratory"/>
            <person name="Harder C.B."/>
            <person name="Miyauchi S."/>
            <person name="Viragh M."/>
            <person name="Kuo A."/>
            <person name="Thoen E."/>
            <person name="Andreopoulos B."/>
            <person name="Lu D."/>
            <person name="Skrede I."/>
            <person name="Drula E."/>
            <person name="Henrissat B."/>
            <person name="Morin E."/>
            <person name="Kohler A."/>
            <person name="Barry K."/>
            <person name="LaButti K."/>
            <person name="Morin E."/>
            <person name="Salamov A."/>
            <person name="Lipzen A."/>
            <person name="Mereny Z."/>
            <person name="Hegedus B."/>
            <person name="Baldrian P."/>
            <person name="Stursova M."/>
            <person name="Weitz H."/>
            <person name="Taylor A."/>
            <person name="Grigoriev I.V."/>
            <person name="Nagy L.G."/>
            <person name="Martin F."/>
            <person name="Kauserud H."/>
        </authorList>
    </citation>
    <scope>NUCLEOTIDE SEQUENCE</scope>
    <source>
        <strain evidence="3">CBHHK173m</strain>
    </source>
</reference>
<keyword evidence="4" id="KW-1185">Reference proteome</keyword>
<dbReference type="AlphaFoldDB" id="A0AAD6XHA8"/>
<feature type="region of interest" description="Disordered" evidence="2">
    <location>
        <begin position="1"/>
        <end position="34"/>
    </location>
</feature>